<geneLocation type="plasmid" evidence="2">
    <name>p4</name>
</geneLocation>
<feature type="region of interest" description="Disordered" evidence="1">
    <location>
        <begin position="44"/>
        <end position="73"/>
    </location>
</feature>
<reference evidence="2 3" key="1">
    <citation type="submission" date="2018-09" db="EMBL/GenBank/DDBJ databases">
        <title>Whole genome based analysis of evolution and adaptive divergence in Indian and Brazilian strains of Azospirillum brasilense.</title>
        <authorList>
            <person name="Singh C."/>
            <person name="Tripathi A.K."/>
        </authorList>
    </citation>
    <scope>NUCLEOTIDE SEQUENCE [LARGE SCALE GENOMIC DNA]</scope>
    <source>
        <strain evidence="2 3">MTCC4036</strain>
        <plasmid evidence="2 3">p4</plasmid>
    </source>
</reference>
<evidence type="ECO:0000256" key="1">
    <source>
        <dbReference type="SAM" id="MobiDB-lite"/>
    </source>
</evidence>
<dbReference type="AlphaFoldDB" id="A0A4D8Q9H0"/>
<evidence type="ECO:0000313" key="3">
    <source>
        <dbReference type="Proteomes" id="UP000298596"/>
    </source>
</evidence>
<gene>
    <name evidence="2" type="ORF">D3867_35110</name>
</gene>
<proteinExistence type="predicted"/>
<feature type="compositionally biased region" description="Basic and acidic residues" evidence="1">
    <location>
        <begin position="44"/>
        <end position="57"/>
    </location>
</feature>
<evidence type="ECO:0000313" key="2">
    <source>
        <dbReference type="EMBL" id="QCO07097.1"/>
    </source>
</evidence>
<dbReference type="Proteomes" id="UP000298596">
    <property type="component" value="Plasmid p4"/>
</dbReference>
<dbReference type="EMBL" id="CP032334">
    <property type="protein sequence ID" value="QCO07097.1"/>
    <property type="molecule type" value="Genomic_DNA"/>
</dbReference>
<keyword evidence="2" id="KW-0614">Plasmid</keyword>
<feature type="region of interest" description="Disordered" evidence="1">
    <location>
        <begin position="1"/>
        <end position="27"/>
    </location>
</feature>
<protein>
    <submittedName>
        <fullName evidence="2">Uncharacterized protein</fullName>
    </submittedName>
</protein>
<name>A0A4D8Q9H0_AZOBR</name>
<accession>A0A4D8Q9H0</accession>
<sequence length="73" mass="8147">MPQRLPPPLQRSLSAFGKTRCASTRGPEQAEPLVVLARRYLDSPRECGDGRSLEPHCLRRPTALPNQLKPKSN</sequence>
<organism evidence="2 3">
    <name type="scientific">Azospirillum brasilense</name>
    <dbReference type="NCBI Taxonomy" id="192"/>
    <lineage>
        <taxon>Bacteria</taxon>
        <taxon>Pseudomonadati</taxon>
        <taxon>Pseudomonadota</taxon>
        <taxon>Alphaproteobacteria</taxon>
        <taxon>Rhodospirillales</taxon>
        <taxon>Azospirillaceae</taxon>
        <taxon>Azospirillum</taxon>
    </lineage>
</organism>